<dbReference type="GO" id="GO:0015159">
    <property type="term" value="F:polysaccharide transmembrane transporter activity"/>
    <property type="evidence" value="ECO:0007669"/>
    <property type="project" value="InterPro"/>
</dbReference>
<accession>A0A8J2YJ72</accession>
<keyword evidence="1 2" id="KW-0732">Signal</keyword>
<sequence>MFRITSLLLAAVLAGCAAPQASLELDTSDAPYTIDSGDRLRVTVFGQANLTANYTVDPAGNIAMPLIGAVPARGSTGAHLEKAIETRLRNGFIREPDVSVEIETYRPFFILGEVTRAGQYPYVAGLTAETAVAIAGGFTPRAVKSSVIVTRRLGGEEVRGTVPITTPIRPGDSITVRERWF</sequence>
<comment type="caution">
    <text evidence="5">The sequence shown here is derived from an EMBL/GenBank/DDBJ whole genome shotgun (WGS) entry which is preliminary data.</text>
</comment>
<evidence type="ECO:0000259" key="3">
    <source>
        <dbReference type="Pfam" id="PF02563"/>
    </source>
</evidence>
<feature type="domain" description="Soluble ligand binding" evidence="4">
    <location>
        <begin position="108"/>
        <end position="159"/>
    </location>
</feature>
<dbReference type="AlphaFoldDB" id="A0A8J2YJ72"/>
<protein>
    <recommendedName>
        <fullName evidence="7">Polysaccharide export protein</fullName>
    </recommendedName>
</protein>
<reference evidence="5" key="2">
    <citation type="submission" date="2020-09" db="EMBL/GenBank/DDBJ databases">
        <authorList>
            <person name="Sun Q."/>
            <person name="Sedlacek I."/>
        </authorList>
    </citation>
    <scope>NUCLEOTIDE SEQUENCE</scope>
    <source>
        <strain evidence="5">CCM 7684</strain>
    </source>
</reference>
<dbReference type="RefSeq" id="WP_188409957.1">
    <property type="nucleotide sequence ID" value="NZ_BMCP01000002.1"/>
</dbReference>
<dbReference type="Gene3D" id="3.30.1950.10">
    <property type="entry name" value="wza like domain"/>
    <property type="match status" value="1"/>
</dbReference>
<evidence type="ECO:0000256" key="1">
    <source>
        <dbReference type="ARBA" id="ARBA00022729"/>
    </source>
</evidence>
<dbReference type="InterPro" id="IPR003715">
    <property type="entry name" value="Poly_export_N"/>
</dbReference>
<reference evidence="5" key="1">
    <citation type="journal article" date="2014" name="Int. J. Syst. Evol. Microbiol.">
        <title>Complete genome sequence of Corynebacterium casei LMG S-19264T (=DSM 44701T), isolated from a smear-ripened cheese.</title>
        <authorList>
            <consortium name="US DOE Joint Genome Institute (JGI-PGF)"/>
            <person name="Walter F."/>
            <person name="Albersmeier A."/>
            <person name="Kalinowski J."/>
            <person name="Ruckert C."/>
        </authorList>
    </citation>
    <scope>NUCLEOTIDE SEQUENCE</scope>
    <source>
        <strain evidence="5">CCM 7684</strain>
    </source>
</reference>
<dbReference type="InterPro" id="IPR049712">
    <property type="entry name" value="Poly_export"/>
</dbReference>
<feature type="domain" description="Polysaccharide export protein N-terminal" evidence="3">
    <location>
        <begin position="28"/>
        <end position="102"/>
    </location>
</feature>
<dbReference type="Proteomes" id="UP000602745">
    <property type="component" value="Unassembled WGS sequence"/>
</dbReference>
<dbReference type="EMBL" id="BMCP01000002">
    <property type="protein sequence ID" value="GGE46053.1"/>
    <property type="molecule type" value="Genomic_DNA"/>
</dbReference>
<dbReference type="Pfam" id="PF02563">
    <property type="entry name" value="Poly_export"/>
    <property type="match status" value="1"/>
</dbReference>
<proteinExistence type="predicted"/>
<evidence type="ECO:0008006" key="7">
    <source>
        <dbReference type="Google" id="ProtNLM"/>
    </source>
</evidence>
<dbReference type="PROSITE" id="PS51257">
    <property type="entry name" value="PROKAR_LIPOPROTEIN"/>
    <property type="match status" value="1"/>
</dbReference>
<dbReference type="PANTHER" id="PTHR33619">
    <property type="entry name" value="POLYSACCHARIDE EXPORT PROTEIN GFCE-RELATED"/>
    <property type="match status" value="1"/>
</dbReference>
<evidence type="ECO:0000259" key="4">
    <source>
        <dbReference type="Pfam" id="PF10531"/>
    </source>
</evidence>
<dbReference type="Pfam" id="PF10531">
    <property type="entry name" value="SLBB"/>
    <property type="match status" value="1"/>
</dbReference>
<dbReference type="InterPro" id="IPR019554">
    <property type="entry name" value="Soluble_ligand-bd"/>
</dbReference>
<name>A0A8J2YJ72_9RHOB</name>
<feature type="signal peptide" evidence="2">
    <location>
        <begin position="1"/>
        <end position="21"/>
    </location>
</feature>
<evidence type="ECO:0000313" key="6">
    <source>
        <dbReference type="Proteomes" id="UP000602745"/>
    </source>
</evidence>
<feature type="chain" id="PRO_5035153329" description="Polysaccharide export protein" evidence="2">
    <location>
        <begin position="22"/>
        <end position="181"/>
    </location>
</feature>
<organism evidence="5 6">
    <name type="scientific">Agaricicola taiwanensis</name>
    <dbReference type="NCBI Taxonomy" id="591372"/>
    <lineage>
        <taxon>Bacteria</taxon>
        <taxon>Pseudomonadati</taxon>
        <taxon>Pseudomonadota</taxon>
        <taxon>Alphaproteobacteria</taxon>
        <taxon>Rhodobacterales</taxon>
        <taxon>Paracoccaceae</taxon>
        <taxon>Agaricicola</taxon>
    </lineage>
</organism>
<evidence type="ECO:0000256" key="2">
    <source>
        <dbReference type="SAM" id="SignalP"/>
    </source>
</evidence>
<dbReference type="PANTHER" id="PTHR33619:SF3">
    <property type="entry name" value="POLYSACCHARIDE EXPORT PROTEIN GFCE-RELATED"/>
    <property type="match status" value="1"/>
</dbReference>
<gene>
    <name evidence="5" type="ORF">GCM10007276_24050</name>
</gene>
<keyword evidence="6" id="KW-1185">Reference proteome</keyword>
<evidence type="ECO:0000313" key="5">
    <source>
        <dbReference type="EMBL" id="GGE46053.1"/>
    </source>
</evidence>